<dbReference type="GO" id="GO:0016787">
    <property type="term" value="F:hydrolase activity"/>
    <property type="evidence" value="ECO:0007669"/>
    <property type="project" value="UniProtKB-KW"/>
</dbReference>
<sequence length="409" mass="46013">MQLTEGYKQTEVGVIPEDWNVSTVGQEFHIKLGKMLDSEKNVGVEKPYLGNSSVQWGRIDISNLSKIKLSPSDLQRFRLRKGDLLVCEGGEVGRSAIWQDEIEECYYQKAIHRLRPKRSYNVNYMAAIFETYSRSGYFENYVTKTSIAHLPKDKFETIPIPLPPTKAEQEAIAEALSDTDAWIESLEQLIAKKRRIKAGSMQALLTGKQRLPGFSGDWEVKTLGEIGESLIGLTYSPNEVSESGVLVLRSSNVQNGVLCFENNVFVNRDINERIMVRTGDILICVRNGSRNLIGKCAIIDERANGMTFGAFMCVFRTAFHDFVHYQFQSNVIKQQINEHLGATINQITNGSLNSFKIPFPTEAKEREAIAAILSDMDSELDALESKLSKARQIKQGMMQELLTGKTRLV</sequence>
<evidence type="ECO:0000259" key="5">
    <source>
        <dbReference type="Pfam" id="PF01420"/>
    </source>
</evidence>
<dbReference type="Gene3D" id="1.10.287.1120">
    <property type="entry name" value="Bipartite methylase S protein"/>
    <property type="match status" value="2"/>
</dbReference>
<dbReference type="InterPro" id="IPR052021">
    <property type="entry name" value="Type-I_RS_S_subunit"/>
</dbReference>
<dbReference type="PANTHER" id="PTHR30408:SF12">
    <property type="entry name" value="TYPE I RESTRICTION ENZYME MJAVIII SPECIFICITY SUBUNIT"/>
    <property type="match status" value="1"/>
</dbReference>
<evidence type="ECO:0000256" key="3">
    <source>
        <dbReference type="ARBA" id="ARBA00023125"/>
    </source>
</evidence>
<gene>
    <name evidence="6" type="ORF">QEH52_05535</name>
</gene>
<dbReference type="Pfam" id="PF01420">
    <property type="entry name" value="Methylase_S"/>
    <property type="match status" value="2"/>
</dbReference>
<dbReference type="Proteomes" id="UP001225316">
    <property type="component" value="Unassembled WGS sequence"/>
</dbReference>
<feature type="domain" description="Type I restriction modification DNA specificity" evidence="5">
    <location>
        <begin position="217"/>
        <end position="387"/>
    </location>
</feature>
<proteinExistence type="inferred from homology"/>
<keyword evidence="6" id="KW-0255">Endonuclease</keyword>
<evidence type="ECO:0000313" key="7">
    <source>
        <dbReference type="Proteomes" id="UP001225316"/>
    </source>
</evidence>
<dbReference type="CDD" id="cd17253">
    <property type="entry name" value="RMtype1_S_Eco933I-TRD2-CR2_like"/>
    <property type="match status" value="1"/>
</dbReference>
<comment type="caution">
    <text evidence="6">The sequence shown here is derived from an EMBL/GenBank/DDBJ whole genome shotgun (WGS) entry which is preliminary data.</text>
</comment>
<evidence type="ECO:0000256" key="1">
    <source>
        <dbReference type="ARBA" id="ARBA00010923"/>
    </source>
</evidence>
<dbReference type="Gene3D" id="3.90.220.20">
    <property type="entry name" value="DNA methylase specificity domains"/>
    <property type="match status" value="2"/>
</dbReference>
<keyword evidence="7" id="KW-1185">Reference proteome</keyword>
<dbReference type="EMBL" id="JARXHW010000008">
    <property type="protein sequence ID" value="MDQ8206961.1"/>
    <property type="molecule type" value="Genomic_DNA"/>
</dbReference>
<dbReference type="GO" id="GO:0004519">
    <property type="term" value="F:endonuclease activity"/>
    <property type="evidence" value="ECO:0007669"/>
    <property type="project" value="UniProtKB-KW"/>
</dbReference>
<dbReference type="InterPro" id="IPR044946">
    <property type="entry name" value="Restrct_endonuc_typeI_TRD_sf"/>
</dbReference>
<dbReference type="CDD" id="cd17265">
    <property type="entry name" value="RMtype1_S_Eco4255III-TRD2-CR2_like"/>
    <property type="match status" value="1"/>
</dbReference>
<keyword evidence="6" id="KW-0540">Nuclease</keyword>
<dbReference type="SUPFAM" id="SSF116734">
    <property type="entry name" value="DNA methylase specificity domain"/>
    <property type="match status" value="2"/>
</dbReference>
<feature type="domain" description="Type I restriction modification DNA specificity" evidence="5">
    <location>
        <begin position="16"/>
        <end position="191"/>
    </location>
</feature>
<protein>
    <submittedName>
        <fullName evidence="6">Restriction endonuclease subunit S</fullName>
        <ecNumber evidence="6">3.1.21.-</ecNumber>
    </submittedName>
</protein>
<organism evidence="6 7">
    <name type="scientific">Thalassobacterium maritimum</name>
    <dbReference type="NCBI Taxonomy" id="3041265"/>
    <lineage>
        <taxon>Bacteria</taxon>
        <taxon>Pseudomonadati</taxon>
        <taxon>Verrucomicrobiota</taxon>
        <taxon>Opitutia</taxon>
        <taxon>Puniceicoccales</taxon>
        <taxon>Coraliomargaritaceae</taxon>
        <taxon>Thalassobacterium</taxon>
    </lineage>
</organism>
<comment type="similarity">
    <text evidence="1">Belongs to the type-I restriction system S methylase family.</text>
</comment>
<evidence type="ECO:0000313" key="6">
    <source>
        <dbReference type="EMBL" id="MDQ8206961.1"/>
    </source>
</evidence>
<keyword evidence="2" id="KW-0680">Restriction system</keyword>
<dbReference type="PANTHER" id="PTHR30408">
    <property type="entry name" value="TYPE-1 RESTRICTION ENZYME ECOKI SPECIFICITY PROTEIN"/>
    <property type="match status" value="1"/>
</dbReference>
<keyword evidence="3" id="KW-0238">DNA-binding</keyword>
<feature type="coiled-coil region" evidence="4">
    <location>
        <begin position="373"/>
        <end position="400"/>
    </location>
</feature>
<keyword evidence="4" id="KW-0175">Coiled coil</keyword>
<evidence type="ECO:0000256" key="4">
    <source>
        <dbReference type="SAM" id="Coils"/>
    </source>
</evidence>
<keyword evidence="6" id="KW-0378">Hydrolase</keyword>
<reference evidence="6 7" key="1">
    <citation type="submission" date="2023-04" db="EMBL/GenBank/DDBJ databases">
        <title>A novel bacteria isolated from coastal sediment.</title>
        <authorList>
            <person name="Liu X.-J."/>
            <person name="Du Z.-J."/>
        </authorList>
    </citation>
    <scope>NUCLEOTIDE SEQUENCE [LARGE SCALE GENOMIC DNA]</scope>
    <source>
        <strain evidence="6 7">SDUM461003</strain>
    </source>
</reference>
<evidence type="ECO:0000256" key="2">
    <source>
        <dbReference type="ARBA" id="ARBA00022747"/>
    </source>
</evidence>
<accession>A0ABU1AS87</accession>
<dbReference type="EC" id="3.1.21.-" evidence="6"/>
<name>A0ABU1AS87_9BACT</name>
<dbReference type="RefSeq" id="WP_308949099.1">
    <property type="nucleotide sequence ID" value="NZ_JARXHW010000008.1"/>
</dbReference>
<dbReference type="InterPro" id="IPR000055">
    <property type="entry name" value="Restrct_endonuc_typeI_TRD"/>
</dbReference>